<reference evidence="2" key="1">
    <citation type="journal article" date="2020" name="Stud. Mycol.">
        <title>101 Dothideomycetes genomes: a test case for predicting lifestyles and emergence of pathogens.</title>
        <authorList>
            <person name="Haridas S."/>
            <person name="Albert R."/>
            <person name="Binder M."/>
            <person name="Bloem J."/>
            <person name="Labutti K."/>
            <person name="Salamov A."/>
            <person name="Andreopoulos B."/>
            <person name="Baker S."/>
            <person name="Barry K."/>
            <person name="Bills G."/>
            <person name="Bluhm B."/>
            <person name="Cannon C."/>
            <person name="Castanera R."/>
            <person name="Culley D."/>
            <person name="Daum C."/>
            <person name="Ezra D."/>
            <person name="Gonzalez J."/>
            <person name="Henrissat B."/>
            <person name="Kuo A."/>
            <person name="Liang C."/>
            <person name="Lipzen A."/>
            <person name="Lutzoni F."/>
            <person name="Magnuson J."/>
            <person name="Mondo S."/>
            <person name="Nolan M."/>
            <person name="Ohm R."/>
            <person name="Pangilinan J."/>
            <person name="Park H.-J."/>
            <person name="Ramirez L."/>
            <person name="Alfaro M."/>
            <person name="Sun H."/>
            <person name="Tritt A."/>
            <person name="Yoshinaga Y."/>
            <person name="Zwiers L.-H."/>
            <person name="Turgeon B."/>
            <person name="Goodwin S."/>
            <person name="Spatafora J."/>
            <person name="Crous P."/>
            <person name="Grigoriev I."/>
        </authorList>
    </citation>
    <scope>NUCLEOTIDE SEQUENCE</scope>
    <source>
        <strain evidence="2">CBS 121167</strain>
    </source>
</reference>
<feature type="region of interest" description="Disordered" evidence="1">
    <location>
        <begin position="246"/>
        <end position="270"/>
    </location>
</feature>
<feature type="region of interest" description="Disordered" evidence="1">
    <location>
        <begin position="292"/>
        <end position="325"/>
    </location>
</feature>
<organism evidence="2 3">
    <name type="scientific">Aplosporella prunicola CBS 121167</name>
    <dbReference type="NCBI Taxonomy" id="1176127"/>
    <lineage>
        <taxon>Eukaryota</taxon>
        <taxon>Fungi</taxon>
        <taxon>Dikarya</taxon>
        <taxon>Ascomycota</taxon>
        <taxon>Pezizomycotina</taxon>
        <taxon>Dothideomycetes</taxon>
        <taxon>Dothideomycetes incertae sedis</taxon>
        <taxon>Botryosphaeriales</taxon>
        <taxon>Aplosporellaceae</taxon>
        <taxon>Aplosporella</taxon>
    </lineage>
</organism>
<proteinExistence type="predicted"/>
<keyword evidence="3" id="KW-1185">Reference proteome</keyword>
<sequence>MAEQQQESPGAGQYENMHIVPLTGKLVANMKNMATVTGRNKELLLIIESLRDHYNATCDVYYSGALRALEARDARKASAPSNSHEVQNTTALRSDNKKAYSHCIDIYPHSTGPGENPGIPPTPPGKLYRPLTPTDFGRVSINHTQPDEAPYEPEVQAVYDAVLGIDQATTMYQQKVEDYKDQLLRPLDPTDAAKARKMVDELLGIEKRKSFGPRKQHGGSRSTVLDSPTLQQSPLQMQNLQKSLSTMPAASSPVDERTITTPPRSRYVPNPHMAGPTWAGGMAPQAPMIANAQTQDGQAANRSMGARGKQSGGDLVLADPRLRNR</sequence>
<name>A0A6A6BS17_9PEZI</name>
<dbReference type="EMBL" id="ML995476">
    <property type="protein sequence ID" value="KAF2146085.1"/>
    <property type="molecule type" value="Genomic_DNA"/>
</dbReference>
<dbReference type="GeneID" id="54303478"/>
<feature type="compositionally biased region" description="Polar residues" evidence="1">
    <location>
        <begin position="219"/>
        <end position="230"/>
    </location>
</feature>
<dbReference type="Proteomes" id="UP000799438">
    <property type="component" value="Unassembled WGS sequence"/>
</dbReference>
<evidence type="ECO:0000256" key="1">
    <source>
        <dbReference type="SAM" id="MobiDB-lite"/>
    </source>
</evidence>
<feature type="compositionally biased region" description="Polar residues" evidence="1">
    <location>
        <begin position="292"/>
        <end position="301"/>
    </location>
</feature>
<evidence type="ECO:0000313" key="3">
    <source>
        <dbReference type="Proteomes" id="UP000799438"/>
    </source>
</evidence>
<protein>
    <submittedName>
        <fullName evidence="2">Uncharacterized protein</fullName>
    </submittedName>
</protein>
<accession>A0A6A6BS17</accession>
<gene>
    <name evidence="2" type="ORF">K452DRAFT_355553</name>
</gene>
<feature type="region of interest" description="Disordered" evidence="1">
    <location>
        <begin position="207"/>
        <end position="230"/>
    </location>
</feature>
<evidence type="ECO:0000313" key="2">
    <source>
        <dbReference type="EMBL" id="KAF2146085.1"/>
    </source>
</evidence>
<dbReference type="RefSeq" id="XP_033401797.1">
    <property type="nucleotide sequence ID" value="XM_033545972.1"/>
</dbReference>
<dbReference type="AlphaFoldDB" id="A0A6A6BS17"/>